<proteinExistence type="predicted"/>
<keyword evidence="3" id="KW-1185">Reference proteome</keyword>
<evidence type="ECO:0000256" key="1">
    <source>
        <dbReference type="SAM" id="MobiDB-lite"/>
    </source>
</evidence>
<dbReference type="Proteomes" id="UP000053257">
    <property type="component" value="Unassembled WGS sequence"/>
</dbReference>
<evidence type="ECO:0000313" key="3">
    <source>
        <dbReference type="Proteomes" id="UP000053257"/>
    </source>
</evidence>
<evidence type="ECO:0000313" key="2">
    <source>
        <dbReference type="EMBL" id="KIP02185.1"/>
    </source>
</evidence>
<gene>
    <name evidence="2" type="ORF">PHLGIDRAFT_130864</name>
</gene>
<dbReference type="HOGENOM" id="CLU_1750379_0_0_1"/>
<dbReference type="AlphaFoldDB" id="A0A0C3S327"/>
<organism evidence="2 3">
    <name type="scientific">Phlebiopsis gigantea (strain 11061_1 CR5-6)</name>
    <name type="common">White-rot fungus</name>
    <name type="synonym">Peniophora gigantea</name>
    <dbReference type="NCBI Taxonomy" id="745531"/>
    <lineage>
        <taxon>Eukaryota</taxon>
        <taxon>Fungi</taxon>
        <taxon>Dikarya</taxon>
        <taxon>Basidiomycota</taxon>
        <taxon>Agaricomycotina</taxon>
        <taxon>Agaricomycetes</taxon>
        <taxon>Polyporales</taxon>
        <taxon>Phanerochaetaceae</taxon>
        <taxon>Phlebiopsis</taxon>
    </lineage>
</organism>
<name>A0A0C3S327_PHLG1</name>
<feature type="region of interest" description="Disordered" evidence="1">
    <location>
        <begin position="64"/>
        <end position="149"/>
    </location>
</feature>
<protein>
    <submittedName>
        <fullName evidence="2">Uncharacterized protein</fullName>
    </submittedName>
</protein>
<reference evidence="2 3" key="1">
    <citation type="journal article" date="2014" name="PLoS Genet.">
        <title>Analysis of the Phlebiopsis gigantea genome, transcriptome and secretome provides insight into its pioneer colonization strategies of wood.</title>
        <authorList>
            <person name="Hori C."/>
            <person name="Ishida T."/>
            <person name="Igarashi K."/>
            <person name="Samejima M."/>
            <person name="Suzuki H."/>
            <person name="Master E."/>
            <person name="Ferreira P."/>
            <person name="Ruiz-Duenas F.J."/>
            <person name="Held B."/>
            <person name="Canessa P."/>
            <person name="Larrondo L.F."/>
            <person name="Schmoll M."/>
            <person name="Druzhinina I.S."/>
            <person name="Kubicek C.P."/>
            <person name="Gaskell J.A."/>
            <person name="Kersten P."/>
            <person name="St John F."/>
            <person name="Glasner J."/>
            <person name="Sabat G."/>
            <person name="Splinter BonDurant S."/>
            <person name="Syed K."/>
            <person name="Yadav J."/>
            <person name="Mgbeahuruike A.C."/>
            <person name="Kovalchuk A."/>
            <person name="Asiegbu F.O."/>
            <person name="Lackner G."/>
            <person name="Hoffmeister D."/>
            <person name="Rencoret J."/>
            <person name="Gutierrez A."/>
            <person name="Sun H."/>
            <person name="Lindquist E."/>
            <person name="Barry K."/>
            <person name="Riley R."/>
            <person name="Grigoriev I.V."/>
            <person name="Henrissat B."/>
            <person name="Kues U."/>
            <person name="Berka R.M."/>
            <person name="Martinez A.T."/>
            <person name="Covert S.F."/>
            <person name="Blanchette R.A."/>
            <person name="Cullen D."/>
        </authorList>
    </citation>
    <scope>NUCLEOTIDE SEQUENCE [LARGE SCALE GENOMIC DNA]</scope>
    <source>
        <strain evidence="2 3">11061_1 CR5-6</strain>
    </source>
</reference>
<dbReference type="OrthoDB" id="2747101at2759"/>
<dbReference type="EMBL" id="KN840694">
    <property type="protein sequence ID" value="KIP02185.1"/>
    <property type="molecule type" value="Genomic_DNA"/>
</dbReference>
<accession>A0A0C3S327</accession>
<sequence>MNAVASSSFYVSSEHKAGYEYTPWAQNTVSYDHRGRLQPFVETEEQRRARSEFMRKREFSRRINAWIQDSTSSNTSKSDTDSLRTIDEDEEDEPEVIYATSPSLAAARNNHWAGASSPPTPTRPLSRHLRASSRTSSRSSLSSISEESV</sequence>
<feature type="compositionally biased region" description="Low complexity" evidence="1">
    <location>
        <begin position="132"/>
        <end position="149"/>
    </location>
</feature>